<dbReference type="PANTHER" id="PTHR43567:SF1">
    <property type="entry name" value="FLAVOREDOXIN"/>
    <property type="match status" value="1"/>
</dbReference>
<name>A0A9D8KDX8_9DELT</name>
<evidence type="ECO:0000259" key="4">
    <source>
        <dbReference type="SMART" id="SM00903"/>
    </source>
</evidence>
<proteinExistence type="inferred from homology"/>
<dbReference type="Gene3D" id="2.30.110.10">
    <property type="entry name" value="Electron Transport, Fmn-binding Protein, Chain A"/>
    <property type="match status" value="1"/>
</dbReference>
<evidence type="ECO:0000256" key="1">
    <source>
        <dbReference type="ARBA" id="ARBA00001917"/>
    </source>
</evidence>
<protein>
    <submittedName>
        <fullName evidence="5">Flavin reductase family protein</fullName>
    </submittedName>
</protein>
<dbReference type="InterPro" id="IPR052174">
    <property type="entry name" value="Flavoredoxin"/>
</dbReference>
<comment type="caution">
    <text evidence="5">The sequence shown here is derived from an EMBL/GenBank/DDBJ whole genome shotgun (WGS) entry which is preliminary data.</text>
</comment>
<feature type="domain" description="Flavin reductase like" evidence="4">
    <location>
        <begin position="13"/>
        <end position="163"/>
    </location>
</feature>
<dbReference type="EMBL" id="JAFGIX010000027">
    <property type="protein sequence ID" value="MBN1572707.1"/>
    <property type="molecule type" value="Genomic_DNA"/>
</dbReference>
<dbReference type="AlphaFoldDB" id="A0A9D8KDX8"/>
<comment type="similarity">
    <text evidence="3">Belongs to the flavoredoxin family.</text>
</comment>
<reference evidence="5" key="2">
    <citation type="submission" date="2021-01" db="EMBL/GenBank/DDBJ databases">
        <authorList>
            <person name="Hahn C.R."/>
            <person name="Youssef N.H."/>
            <person name="Elshahed M."/>
        </authorList>
    </citation>
    <scope>NUCLEOTIDE SEQUENCE</scope>
    <source>
        <strain evidence="5">Zod_Metabat.24</strain>
    </source>
</reference>
<gene>
    <name evidence="5" type="ORF">JW984_05855</name>
</gene>
<dbReference type="PANTHER" id="PTHR43567">
    <property type="entry name" value="FLAVOREDOXIN-RELATED-RELATED"/>
    <property type="match status" value="1"/>
</dbReference>
<evidence type="ECO:0000313" key="6">
    <source>
        <dbReference type="Proteomes" id="UP000809273"/>
    </source>
</evidence>
<dbReference type="GO" id="GO:0016646">
    <property type="term" value="F:oxidoreductase activity, acting on the CH-NH group of donors, NAD or NADP as acceptor"/>
    <property type="evidence" value="ECO:0007669"/>
    <property type="project" value="UniProtKB-ARBA"/>
</dbReference>
<dbReference type="InterPro" id="IPR012349">
    <property type="entry name" value="Split_barrel_FMN-bd"/>
</dbReference>
<evidence type="ECO:0000313" key="5">
    <source>
        <dbReference type="EMBL" id="MBN1572707.1"/>
    </source>
</evidence>
<dbReference type="Pfam" id="PF01613">
    <property type="entry name" value="Flavin_Reduct"/>
    <property type="match status" value="1"/>
</dbReference>
<sequence length="189" mass="20544">MAKIDISDETFAFVPITTQTILGTHVGGRANFMALGWLTRCNHKPPMIAISVNKGHQSADGVLQNGEFSINVPSTDMVAITDYTGLVSAKKVDKSELFALFYGGLKAAPLIKGCPVNVECRVVEMVELPTNYLFVGEVVGVHAEESVLTDGIPDVEKVKPFVLSMPDNRFWVLGDCVGRAWQEGKGFKK</sequence>
<dbReference type="GO" id="GO:0010181">
    <property type="term" value="F:FMN binding"/>
    <property type="evidence" value="ECO:0007669"/>
    <property type="project" value="InterPro"/>
</dbReference>
<dbReference type="InterPro" id="IPR002563">
    <property type="entry name" value="Flavin_Rdtase-like_dom"/>
</dbReference>
<organism evidence="5 6">
    <name type="scientific">Candidatus Zymogenus saltonus</name>
    <dbReference type="NCBI Taxonomy" id="2844893"/>
    <lineage>
        <taxon>Bacteria</taxon>
        <taxon>Deltaproteobacteria</taxon>
        <taxon>Candidatus Zymogenia</taxon>
        <taxon>Candidatus Zymogeniales</taxon>
        <taxon>Candidatus Zymogenaceae</taxon>
        <taxon>Candidatus Zymogenus</taxon>
    </lineage>
</organism>
<evidence type="ECO:0000256" key="2">
    <source>
        <dbReference type="ARBA" id="ARBA00022630"/>
    </source>
</evidence>
<dbReference type="Proteomes" id="UP000809273">
    <property type="component" value="Unassembled WGS sequence"/>
</dbReference>
<accession>A0A9D8KDX8</accession>
<dbReference type="SUPFAM" id="SSF50475">
    <property type="entry name" value="FMN-binding split barrel"/>
    <property type="match status" value="1"/>
</dbReference>
<evidence type="ECO:0000256" key="3">
    <source>
        <dbReference type="ARBA" id="ARBA00038054"/>
    </source>
</evidence>
<dbReference type="SMART" id="SM00903">
    <property type="entry name" value="Flavin_Reduct"/>
    <property type="match status" value="1"/>
</dbReference>
<comment type="cofactor">
    <cofactor evidence="1">
        <name>FMN</name>
        <dbReference type="ChEBI" id="CHEBI:58210"/>
    </cofactor>
</comment>
<keyword evidence="2" id="KW-0285">Flavoprotein</keyword>
<reference evidence="5" key="1">
    <citation type="journal article" date="2021" name="Environ. Microbiol.">
        <title>Genomic characterization of three novel Desulfobacterota classes expand the metabolic and phylogenetic diversity of the phylum.</title>
        <authorList>
            <person name="Murphy C.L."/>
            <person name="Biggerstaff J."/>
            <person name="Eichhorn A."/>
            <person name="Ewing E."/>
            <person name="Shahan R."/>
            <person name="Soriano D."/>
            <person name="Stewart S."/>
            <person name="VanMol K."/>
            <person name="Walker R."/>
            <person name="Walters P."/>
            <person name="Elshahed M.S."/>
            <person name="Youssef N.H."/>
        </authorList>
    </citation>
    <scope>NUCLEOTIDE SEQUENCE</scope>
    <source>
        <strain evidence="5">Zod_Metabat.24</strain>
    </source>
</reference>